<dbReference type="Proteomes" id="UP000515908">
    <property type="component" value="Chromosome 03"/>
</dbReference>
<dbReference type="VEuPathDB" id="TriTrypDB:ADEAN_000175300"/>
<gene>
    <name evidence="2" type="ORF">ADEAN_000175300</name>
</gene>
<organism evidence="2 3">
    <name type="scientific">Angomonas deanei</name>
    <dbReference type="NCBI Taxonomy" id="59799"/>
    <lineage>
        <taxon>Eukaryota</taxon>
        <taxon>Discoba</taxon>
        <taxon>Euglenozoa</taxon>
        <taxon>Kinetoplastea</taxon>
        <taxon>Metakinetoplastina</taxon>
        <taxon>Trypanosomatida</taxon>
        <taxon>Trypanosomatidae</taxon>
        <taxon>Strigomonadinae</taxon>
        <taxon>Angomonas</taxon>
    </lineage>
</organism>
<evidence type="ECO:0000313" key="2">
    <source>
        <dbReference type="EMBL" id="CAD2214308.1"/>
    </source>
</evidence>
<dbReference type="InterPro" id="IPR003409">
    <property type="entry name" value="MORN"/>
</dbReference>
<evidence type="ECO:0000313" key="3">
    <source>
        <dbReference type="Proteomes" id="UP000515908"/>
    </source>
</evidence>
<proteinExistence type="predicted"/>
<reference evidence="2 3" key="1">
    <citation type="submission" date="2020-08" db="EMBL/GenBank/DDBJ databases">
        <authorList>
            <person name="Newling K."/>
            <person name="Davey J."/>
            <person name="Forrester S."/>
        </authorList>
    </citation>
    <scope>NUCLEOTIDE SEQUENCE [LARGE SCALE GENOMIC DNA]</scope>
    <source>
        <strain evidence="3">Crithidia deanei Carvalho (ATCC PRA-265)</strain>
    </source>
</reference>
<accession>A0A7G2C3D7</accession>
<keyword evidence="1" id="KW-0677">Repeat</keyword>
<evidence type="ECO:0000256" key="1">
    <source>
        <dbReference type="ARBA" id="ARBA00022737"/>
    </source>
</evidence>
<dbReference type="SUPFAM" id="SSF82185">
    <property type="entry name" value="Histone H3 K4-specific methyltransferase SET7/9 N-terminal domain"/>
    <property type="match status" value="2"/>
</dbReference>
<dbReference type="SMART" id="SM00698">
    <property type="entry name" value="MORN"/>
    <property type="match status" value="10"/>
</dbReference>
<keyword evidence="3" id="KW-1185">Reference proteome</keyword>
<dbReference type="EMBL" id="LR877147">
    <property type="protein sequence ID" value="CAD2214308.1"/>
    <property type="molecule type" value="Genomic_DNA"/>
</dbReference>
<sequence length="482" mass="53826">MDGVELSDVRIGSTQPTLFFVIHVKEPARVNIALQELNSAGRCMLVVSPTHTHPNVDTAVWQLTSPDPMKSVVINPVDENFVVGPLYIGIRYLEDSGSTFIRLRVDLRRSYTAVWFYRSVNPASQTMIRDKVQTILGSTRDKHSTFSNPGAQQNSLYVGEWEGAKHHGRGVCFYAMDAGAMSVLDARRSTLFAAVQQRRPLAWTAGTVIDDSAAPVLSPEKITGITSFDEASRWDMIQPIDENIEVYDGYWKDGMKHGKGVYQWADRVYVGEWQDGKRSGYGELVKADGSWYKGMWENDRKHGTGKTLLLPNGVVYDGNWVSGVKQGPGQLYYPDGTQVTGLWEKNKLQAPVRAVYKDGSSYEGGWDVDARSGEGALTDVEGRVHQHTWKANLREGEGTVRYATGVHYDGSWEDDKSTEGVFVFPNKDRYKGEWNHTTNVREGKGECRYANGDVYTGDWKNDLREGHGVLVTKDGKEYEGSG</sequence>
<dbReference type="OrthoDB" id="270720at2759"/>
<dbReference type="AlphaFoldDB" id="A0A7G2C3D7"/>
<protein>
    <submittedName>
        <fullName evidence="2">MORN repeat, putative</fullName>
    </submittedName>
</protein>
<dbReference type="PANTHER" id="PTHR43215:SF14">
    <property type="entry name" value="RADIAL SPOKE HEAD 1 HOMOLOG"/>
    <property type="match status" value="1"/>
</dbReference>
<dbReference type="PANTHER" id="PTHR43215">
    <property type="entry name" value="RADIAL SPOKE HEAD 1 HOMOLOG"/>
    <property type="match status" value="1"/>
</dbReference>
<dbReference type="Pfam" id="PF02493">
    <property type="entry name" value="MORN"/>
    <property type="match status" value="9"/>
</dbReference>
<name>A0A7G2C3D7_9TRYP</name>
<dbReference type="Gene3D" id="2.20.110.10">
    <property type="entry name" value="Histone H3 K4-specific methyltransferase SET7/9 N-terminal domain"/>
    <property type="match status" value="5"/>
</dbReference>